<keyword evidence="6" id="KW-1185">Reference proteome</keyword>
<organism evidence="4 5">
    <name type="scientific">Biomphalaria glabrata</name>
    <name type="common">Bloodfluke planorb</name>
    <name type="synonym">Freshwater snail</name>
    <dbReference type="NCBI Taxonomy" id="6526"/>
    <lineage>
        <taxon>Eukaryota</taxon>
        <taxon>Metazoa</taxon>
        <taxon>Spiralia</taxon>
        <taxon>Lophotrochozoa</taxon>
        <taxon>Mollusca</taxon>
        <taxon>Gastropoda</taxon>
        <taxon>Heterobranchia</taxon>
        <taxon>Euthyneura</taxon>
        <taxon>Panpulmonata</taxon>
        <taxon>Hygrophila</taxon>
        <taxon>Lymnaeoidea</taxon>
        <taxon>Planorbidae</taxon>
        <taxon>Biomphalaria</taxon>
    </lineage>
</organism>
<dbReference type="RefSeq" id="XP_013086868.1">
    <property type="nucleotide sequence ID" value="XM_013231414.2"/>
</dbReference>
<evidence type="ECO:0000313" key="6">
    <source>
        <dbReference type="Proteomes" id="UP001165740"/>
    </source>
</evidence>
<dbReference type="InterPro" id="IPR000504">
    <property type="entry name" value="RRM_dom"/>
</dbReference>
<dbReference type="InterPro" id="IPR050907">
    <property type="entry name" value="SRSF"/>
</dbReference>
<dbReference type="VEuPathDB" id="VectorBase:BGLAX_045529"/>
<dbReference type="EnsemblMetazoa" id="BGLB002043-RB">
    <property type="protein sequence ID" value="BGLB002043-PB"/>
    <property type="gene ID" value="BGLB002043"/>
</dbReference>
<evidence type="ECO:0000256" key="2">
    <source>
        <dbReference type="SAM" id="MobiDB-lite"/>
    </source>
</evidence>
<dbReference type="Proteomes" id="UP001165740">
    <property type="component" value="Chromosome 2"/>
</dbReference>
<proteinExistence type="predicted"/>
<feature type="compositionally biased region" description="Basic and acidic residues" evidence="2">
    <location>
        <begin position="233"/>
        <end position="248"/>
    </location>
</feature>
<dbReference type="SUPFAM" id="SSF54928">
    <property type="entry name" value="RNA-binding domain, RBD"/>
    <property type="match status" value="1"/>
</dbReference>
<dbReference type="InterPro" id="IPR035979">
    <property type="entry name" value="RBD_domain_sf"/>
</dbReference>
<dbReference type="AlphaFoldDB" id="A0A2C9JG44"/>
<dbReference type="VEuPathDB" id="VectorBase:BGLB002043"/>
<feature type="region of interest" description="Disordered" evidence="2">
    <location>
        <begin position="94"/>
        <end position="267"/>
    </location>
</feature>
<protein>
    <submittedName>
        <fullName evidence="7">Serine/arginine-rich splicing factor 3-like</fullName>
    </submittedName>
</protein>
<dbReference type="SMART" id="SM00360">
    <property type="entry name" value="RRM"/>
    <property type="match status" value="1"/>
</dbReference>
<reference evidence="7" key="2">
    <citation type="submission" date="2025-04" db="UniProtKB">
        <authorList>
            <consortium name="RefSeq"/>
        </authorList>
    </citation>
    <scope>IDENTIFICATION</scope>
</reference>
<evidence type="ECO:0000313" key="4">
    <source>
        <dbReference type="EnsemblMetazoa" id="BGLB002043-PB"/>
    </source>
</evidence>
<evidence type="ECO:0000313" key="7">
    <source>
        <dbReference type="RefSeq" id="XP_013086868.1"/>
    </source>
</evidence>
<accession>A0A2C9JG44</accession>
<dbReference type="OrthoDB" id="5970at2759"/>
<feature type="compositionally biased region" description="Low complexity" evidence="2">
    <location>
        <begin position="142"/>
        <end position="158"/>
    </location>
</feature>
<keyword evidence="1" id="KW-0694">RNA-binding</keyword>
<dbReference type="STRING" id="6526.A0A2C9JG44"/>
<feature type="domain" description="RRM" evidence="3">
    <location>
        <begin position="21"/>
        <end position="98"/>
    </location>
</feature>
<dbReference type="OMA" id="TDVWMGR"/>
<dbReference type="Pfam" id="PF00076">
    <property type="entry name" value="RRM_1"/>
    <property type="match status" value="1"/>
</dbReference>
<dbReference type="Proteomes" id="UP000076420">
    <property type="component" value="Unassembled WGS sequence"/>
</dbReference>
<name>A0A2C9JG44_BIOGL</name>
<dbReference type="GeneID" id="106071300"/>
<sequence>MSYSSRENSRRSSSDGNLGGFRVYVGDLGSRIGRTDLEREFGQYGPITDVWMGRKREVTSPSYAFVVYRYPEDAEEAVRDRNGRKLCGRKVRVEHAKPINSNPRRFRGGWVNRGRGGDRGDYRGNQQSRFRERYNNNRRSRSQSPARNSRGQQSPSSNRNDDFDSSSPKKYAKRSASDSPDNKSKKKFKRDVSTTPSPPRAKDNTDSDSSSSPPPKKSTKKQKRGHSPSQSPPRHDERPYQKFQEVPRKSAQNKKKTNYADTSSSED</sequence>
<evidence type="ECO:0000259" key="3">
    <source>
        <dbReference type="PROSITE" id="PS50102"/>
    </source>
</evidence>
<feature type="compositionally biased region" description="Basic residues" evidence="2">
    <location>
        <begin position="217"/>
        <end position="226"/>
    </location>
</feature>
<evidence type="ECO:0000313" key="5">
    <source>
        <dbReference type="Proteomes" id="UP000076420"/>
    </source>
</evidence>
<dbReference type="Gene3D" id="3.30.70.330">
    <property type="match status" value="1"/>
</dbReference>
<evidence type="ECO:0000256" key="1">
    <source>
        <dbReference type="PROSITE-ProRule" id="PRU00176"/>
    </source>
</evidence>
<dbReference type="PANTHER" id="PTHR23147">
    <property type="entry name" value="SERINE/ARGININE RICH SPLICING FACTOR"/>
    <property type="match status" value="1"/>
</dbReference>
<dbReference type="KEGG" id="bgt:106071300"/>
<dbReference type="GO" id="GO:0003723">
    <property type="term" value="F:RNA binding"/>
    <property type="evidence" value="ECO:0007669"/>
    <property type="project" value="UniProtKB-UniRule"/>
</dbReference>
<dbReference type="InterPro" id="IPR012677">
    <property type="entry name" value="Nucleotide-bd_a/b_plait_sf"/>
</dbReference>
<gene>
    <name evidence="4" type="primary">106071300</name>
    <name evidence="7" type="synonym">LOC106071300</name>
</gene>
<dbReference type="PROSITE" id="PS50102">
    <property type="entry name" value="RRM"/>
    <property type="match status" value="1"/>
</dbReference>
<reference evidence="4" key="1">
    <citation type="submission" date="2020-05" db="UniProtKB">
        <authorList>
            <consortium name="EnsemblMetazoa"/>
        </authorList>
    </citation>
    <scope>IDENTIFICATION</scope>
    <source>
        <strain evidence="4">BB02</strain>
    </source>
</reference>